<keyword evidence="3" id="KW-1185">Reference proteome</keyword>
<dbReference type="Gene3D" id="2.60.40.10">
    <property type="entry name" value="Immunoglobulins"/>
    <property type="match status" value="1"/>
</dbReference>
<reference evidence="2 3" key="1">
    <citation type="submission" date="2019-04" db="EMBL/GenBank/DDBJ databases">
        <authorList>
            <consortium name="Wellcome Sanger Institute Data Sharing"/>
        </authorList>
    </citation>
    <scope>NUCLEOTIDE SEQUENCE [LARGE SCALE GENOMIC DNA]</scope>
</reference>
<dbReference type="OrthoDB" id="10039395at2759"/>
<protein>
    <recommendedName>
        <fullName evidence="4">Immunoglobulin V-set domain-containing protein</fullName>
    </recommendedName>
</protein>
<dbReference type="PANTHER" id="PTHR46484">
    <property type="entry name" value="SI:CH211-171H4.5-RELATED"/>
    <property type="match status" value="1"/>
</dbReference>
<dbReference type="Proteomes" id="UP000694397">
    <property type="component" value="Chromosome 18"/>
</dbReference>
<dbReference type="AlphaFoldDB" id="A0A8C9R1J4"/>
<dbReference type="PANTHER" id="PTHR46484:SF7">
    <property type="entry name" value="MYELIN-ASSOCIATED GLYCOPROTEIN-LIKE-RELATED"/>
    <property type="match status" value="1"/>
</dbReference>
<reference evidence="2" key="3">
    <citation type="submission" date="2025-09" db="UniProtKB">
        <authorList>
            <consortium name="Ensembl"/>
        </authorList>
    </citation>
    <scope>IDENTIFICATION</scope>
</reference>
<dbReference type="InterPro" id="IPR013783">
    <property type="entry name" value="Ig-like_fold"/>
</dbReference>
<dbReference type="GeneTree" id="ENSGT01030000234968"/>
<feature type="signal peptide" evidence="1">
    <location>
        <begin position="1"/>
        <end position="23"/>
    </location>
</feature>
<evidence type="ECO:0000313" key="2">
    <source>
        <dbReference type="Ensembl" id="ENSSFOP00015002549.2"/>
    </source>
</evidence>
<evidence type="ECO:0008006" key="4">
    <source>
        <dbReference type="Google" id="ProtNLM"/>
    </source>
</evidence>
<feature type="chain" id="PRO_5034145461" description="Immunoglobulin V-set domain-containing protein" evidence="1">
    <location>
        <begin position="24"/>
        <end position="219"/>
    </location>
</feature>
<organism evidence="2 3">
    <name type="scientific">Scleropages formosus</name>
    <name type="common">Asian bonytongue</name>
    <name type="synonym">Osteoglossum formosum</name>
    <dbReference type="NCBI Taxonomy" id="113540"/>
    <lineage>
        <taxon>Eukaryota</taxon>
        <taxon>Metazoa</taxon>
        <taxon>Chordata</taxon>
        <taxon>Craniata</taxon>
        <taxon>Vertebrata</taxon>
        <taxon>Euteleostomi</taxon>
        <taxon>Actinopterygii</taxon>
        <taxon>Neopterygii</taxon>
        <taxon>Teleostei</taxon>
        <taxon>Osteoglossocephala</taxon>
        <taxon>Osteoglossomorpha</taxon>
        <taxon>Osteoglossiformes</taxon>
        <taxon>Osteoglossidae</taxon>
        <taxon>Scleropages</taxon>
    </lineage>
</organism>
<proteinExistence type="predicted"/>
<keyword evidence="1" id="KW-0732">Signal</keyword>
<name>A0A8C9R1J4_SCLFO</name>
<evidence type="ECO:0000313" key="3">
    <source>
        <dbReference type="Proteomes" id="UP000694397"/>
    </source>
</evidence>
<sequence length="219" mass="25186">KQINTLFLTTCSLHALCCPLSCAEWGAKVIKNIQALSTYCVVIRCSFKYPGDQKSHSQLRGIWYGEKTGDKFIYHEDKTKIVENFEDQIIEFKNHDAGSFCFKIEIPGGEKFSYKDNYKPEEPKLLYHEKAYEGSSYAITCSVIHTCPFHMPELIWSWGTGEGNESKMNVHVKCDYPFIFSKSAPAVEHIIYKFPIMQLQTADPFLSLNVRCYNISKHI</sequence>
<evidence type="ECO:0000256" key="1">
    <source>
        <dbReference type="SAM" id="SignalP"/>
    </source>
</evidence>
<reference evidence="2" key="2">
    <citation type="submission" date="2025-08" db="UniProtKB">
        <authorList>
            <consortium name="Ensembl"/>
        </authorList>
    </citation>
    <scope>IDENTIFICATION</scope>
</reference>
<accession>A0A8C9R1J4</accession>
<dbReference type="Ensembl" id="ENSSFOT00015002594.2">
    <property type="protein sequence ID" value="ENSSFOP00015002549.2"/>
    <property type="gene ID" value="ENSSFOG00015001664.2"/>
</dbReference>